<accession>A0A150R2S8</accession>
<organism evidence="2 3">
    <name type="scientific">Sorangium cellulosum</name>
    <name type="common">Polyangium cellulosum</name>
    <dbReference type="NCBI Taxonomy" id="56"/>
    <lineage>
        <taxon>Bacteria</taxon>
        <taxon>Pseudomonadati</taxon>
        <taxon>Myxococcota</taxon>
        <taxon>Polyangia</taxon>
        <taxon>Polyangiales</taxon>
        <taxon>Polyangiaceae</taxon>
        <taxon>Sorangium</taxon>
    </lineage>
</organism>
<name>A0A150R2S8_SORCE</name>
<feature type="region of interest" description="Disordered" evidence="1">
    <location>
        <begin position="126"/>
        <end position="172"/>
    </location>
</feature>
<gene>
    <name evidence="2" type="ORF">BE17_50140</name>
</gene>
<evidence type="ECO:0000313" key="2">
    <source>
        <dbReference type="EMBL" id="KYF74525.1"/>
    </source>
</evidence>
<dbReference type="AlphaFoldDB" id="A0A150R2S8"/>
<comment type="caution">
    <text evidence="2">The sequence shown here is derived from an EMBL/GenBank/DDBJ whole genome shotgun (WGS) entry which is preliminary data.</text>
</comment>
<dbReference type="Proteomes" id="UP000075635">
    <property type="component" value="Unassembled WGS sequence"/>
</dbReference>
<evidence type="ECO:0000256" key="1">
    <source>
        <dbReference type="SAM" id="MobiDB-lite"/>
    </source>
</evidence>
<reference evidence="2 3" key="1">
    <citation type="submission" date="2014-02" db="EMBL/GenBank/DDBJ databases">
        <title>The small core and large imbalanced accessory genome model reveals a collaborative survival strategy of Sorangium cellulosum strains in nature.</title>
        <authorList>
            <person name="Han K."/>
            <person name="Peng R."/>
            <person name="Blom J."/>
            <person name="Li Y.-Z."/>
        </authorList>
    </citation>
    <scope>NUCLEOTIDE SEQUENCE [LARGE SCALE GENOMIC DNA]</scope>
    <source>
        <strain evidence="2 3">So0011-07</strain>
    </source>
</reference>
<sequence length="185" mass="19685">MRDQGALPGRPPPVEQPTDLRALTLVFSTEAVFGRALPLLDARLRAAEQVALDAQRDPSQVLRFQEVASDSLATEASALDIVQHPDNYQHVAGLDCALRASHLLARTAVKAERAYMDGRYPEALPDLAQDPCGTGPLEYRRSPDGDGYTLSSVGANGKADGPRIAGSRGGDSDDIVVARRGANVL</sequence>
<evidence type="ECO:0000313" key="3">
    <source>
        <dbReference type="Proteomes" id="UP000075635"/>
    </source>
</evidence>
<proteinExistence type="predicted"/>
<protein>
    <submittedName>
        <fullName evidence="2">Uncharacterized protein</fullName>
    </submittedName>
</protein>
<dbReference type="EMBL" id="JEMB01003263">
    <property type="protein sequence ID" value="KYF74525.1"/>
    <property type="molecule type" value="Genomic_DNA"/>
</dbReference>